<keyword evidence="4" id="KW-0255">Endonuclease</keyword>
<dbReference type="OrthoDB" id="9801102at2"/>
<reference evidence="7 8" key="1">
    <citation type="submission" date="2016-10" db="EMBL/GenBank/DDBJ databases">
        <authorList>
            <person name="de Groot N.N."/>
        </authorList>
    </citation>
    <scope>NUCLEOTIDE SEQUENCE [LARGE SCALE GENOMIC DNA]</scope>
    <source>
        <strain evidence="7 8">MP1X4</strain>
    </source>
</reference>
<accession>A0A1H2B8P5</accession>
<dbReference type="PANTHER" id="PTHR38039:SF1">
    <property type="entry name" value="TOXIN YOEB"/>
    <property type="match status" value="1"/>
</dbReference>
<keyword evidence="8" id="KW-1185">Reference proteome</keyword>
<evidence type="ECO:0000313" key="7">
    <source>
        <dbReference type="EMBL" id="SDT54601.1"/>
    </source>
</evidence>
<dbReference type="Proteomes" id="UP000199679">
    <property type="component" value="Chromosome I"/>
</dbReference>
<evidence type="ECO:0000256" key="1">
    <source>
        <dbReference type="ARBA" id="ARBA00008172"/>
    </source>
</evidence>
<dbReference type="GO" id="GO:0016787">
    <property type="term" value="F:hydrolase activity"/>
    <property type="evidence" value="ECO:0007669"/>
    <property type="project" value="UniProtKB-KW"/>
</dbReference>
<protein>
    <recommendedName>
        <fullName evidence="6">Putative mRNA interferase YoeB</fullName>
    </recommendedName>
</protein>
<evidence type="ECO:0000313" key="8">
    <source>
        <dbReference type="Proteomes" id="UP000199679"/>
    </source>
</evidence>
<name>A0A1H2B8P5_MUCMA</name>
<evidence type="ECO:0000256" key="2">
    <source>
        <dbReference type="ARBA" id="ARBA00022649"/>
    </source>
</evidence>
<organism evidence="7 8">
    <name type="scientific">Mucilaginibacter mallensis</name>
    <dbReference type="NCBI Taxonomy" id="652787"/>
    <lineage>
        <taxon>Bacteria</taxon>
        <taxon>Pseudomonadati</taxon>
        <taxon>Bacteroidota</taxon>
        <taxon>Sphingobacteriia</taxon>
        <taxon>Sphingobacteriales</taxon>
        <taxon>Sphingobacteriaceae</taxon>
        <taxon>Mucilaginibacter</taxon>
    </lineage>
</organism>
<evidence type="ECO:0000256" key="6">
    <source>
        <dbReference type="ARBA" id="ARBA00030388"/>
    </source>
</evidence>
<proteinExistence type="inferred from homology"/>
<dbReference type="NCBIfam" id="TIGR02116">
    <property type="entry name" value="toxin_Txe_YoeB"/>
    <property type="match status" value="1"/>
</dbReference>
<dbReference type="GO" id="GO:0006401">
    <property type="term" value="P:RNA catabolic process"/>
    <property type="evidence" value="ECO:0007669"/>
    <property type="project" value="InterPro"/>
</dbReference>
<dbReference type="Gene3D" id="3.30.2310.20">
    <property type="entry name" value="RelE-like"/>
    <property type="match status" value="1"/>
</dbReference>
<dbReference type="AlphaFoldDB" id="A0A1H2B8P5"/>
<keyword evidence="2" id="KW-1277">Toxin-antitoxin system</keyword>
<keyword evidence="5" id="KW-0378">Hydrolase</keyword>
<dbReference type="PANTHER" id="PTHR38039">
    <property type="entry name" value="TOXIN YOEB"/>
    <property type="match status" value="1"/>
</dbReference>
<sequence length="86" mass="10108">MIIQFTRNADADLDYFKKSGNKQIIKKIKELLESINIDPYTGIGQPEPLKHSLSGTWSRRINKEHRLVYEIVDEFVYVLSLRGHYK</sequence>
<evidence type="ECO:0000256" key="5">
    <source>
        <dbReference type="ARBA" id="ARBA00022801"/>
    </source>
</evidence>
<dbReference type="GO" id="GO:0004519">
    <property type="term" value="F:endonuclease activity"/>
    <property type="evidence" value="ECO:0007669"/>
    <property type="project" value="UniProtKB-KW"/>
</dbReference>
<dbReference type="EMBL" id="LT629740">
    <property type="protein sequence ID" value="SDT54601.1"/>
    <property type="molecule type" value="Genomic_DNA"/>
</dbReference>
<dbReference type="SUPFAM" id="SSF143011">
    <property type="entry name" value="RelE-like"/>
    <property type="match status" value="1"/>
</dbReference>
<dbReference type="STRING" id="652787.SAMN05216490_3977"/>
<evidence type="ECO:0000256" key="3">
    <source>
        <dbReference type="ARBA" id="ARBA00022722"/>
    </source>
</evidence>
<dbReference type="InterPro" id="IPR035093">
    <property type="entry name" value="RelE/ParE_toxin_dom_sf"/>
</dbReference>
<dbReference type="Pfam" id="PF06769">
    <property type="entry name" value="YoeB_toxin"/>
    <property type="match status" value="1"/>
</dbReference>
<keyword evidence="3" id="KW-0540">Nuclease</keyword>
<evidence type="ECO:0000256" key="4">
    <source>
        <dbReference type="ARBA" id="ARBA00022759"/>
    </source>
</evidence>
<comment type="similarity">
    <text evidence="1">Belongs to the YoeB family.</text>
</comment>
<dbReference type="GO" id="GO:0045892">
    <property type="term" value="P:negative regulation of DNA-templated transcription"/>
    <property type="evidence" value="ECO:0007669"/>
    <property type="project" value="TreeGrafter"/>
</dbReference>
<gene>
    <name evidence="7" type="ORF">SAMN05216490_3977</name>
</gene>
<dbReference type="InterPro" id="IPR009614">
    <property type="entry name" value="YoeB_toxin"/>
</dbReference>
<dbReference type="RefSeq" id="WP_091377066.1">
    <property type="nucleotide sequence ID" value="NZ_LT629740.1"/>
</dbReference>